<feature type="domain" description="Hint" evidence="5">
    <location>
        <begin position="50"/>
        <end position="144"/>
    </location>
</feature>
<evidence type="ECO:0000256" key="4">
    <source>
        <dbReference type="ARBA" id="ARBA00023219"/>
    </source>
</evidence>
<dbReference type="SUPFAM" id="SSF51294">
    <property type="entry name" value="Hedgehog/intein (Hint) domain"/>
    <property type="match status" value="1"/>
</dbReference>
<protein>
    <recommendedName>
        <fullName evidence="5">Hint domain-containing protein</fullName>
    </recommendedName>
</protein>
<keyword evidence="1" id="KW-1188">Viral release from host cell</keyword>
<sequence length="754" mass="84438">MSFFPDIGTTRSNQQRLGDDAESFIDLTLTPPQEEFLHLSCKHPAFVAGFGCVHPHTKVYTEDGLMRICDIKPLTRVLSWNETNQRFQLSLSGGSYPKGKANLHRVSTPSGEFLATEHHHSFSSDHKYVSVGSLLAGDSIAVVSSLQQMTTKELDRLLSSLDVQRYSETDANYLVRYVTEARLHGLQLLTAGDIDQSYLPSPDDAHRLSFLGDFADALREGGKLARKLSRNRRGQYCDHRSKSHFLRRTPNPACGAAGQISTSLPEHISGCHRTTAQSHAMIDGRCSIEQHSSDDYSFVHSLSDDEVVSITDSGEEVYWDMQVLGTNNYVTEGGHIHHNTGKSQTMTVSAVIDAMEGGADSVIAILEPTWDLCKMIAIPRIEMILNDLGIRYKVNKSDKMIYTSHGGMGDFLLRSMNNPETLVGWEAWRSHCDEIDTLKKDDAKAVWMAMIARTRKKLSDVESFEWLPERPMNRISAYCTPEGFNFMYGRWAKDKERSAKAGYLMIQAGTHTNPFLPDDYLSTLRASYDDKRFNAYANGLFVNLKGGTVYHSFDRKLNGCNTEIAPGEELFVGQDFNVNKMATVIYVKRWGDDGLEEAHAVAEIPKGVDTPDVITKLKERYIDIPVPHHINIYPDASGKNTSSKSASESDVGMLEQAGFTVHVHGANPRVRDRVISMNTMICDANGRRRLLVNEKNCPNFCDCLEQQIYGENGEPDKKGGKDHMNDAGGYPIVYRFPIMRDMIHDTSFKISFSR</sequence>
<dbReference type="InterPro" id="IPR035421">
    <property type="entry name" value="Terminase_6C"/>
</dbReference>
<evidence type="ECO:0000259" key="5">
    <source>
        <dbReference type="SMART" id="SM00306"/>
    </source>
</evidence>
<reference evidence="6" key="1">
    <citation type="journal article" date="2024" name="Virus Res.">
        <title>A novel genus of Pectobacterium bacteriophages display broad host range by targeting several species of Danish soft rot isolates.</title>
        <authorList>
            <person name="Pedersen J.S."/>
            <person name="Carstens A.B."/>
            <person name="Rothgard M.M."/>
            <person name="Roy C."/>
            <person name="Viry A."/>
            <person name="Papudeshi B."/>
            <person name="Kot W."/>
            <person name="Hille F."/>
            <person name="Franz C.M.A.P."/>
            <person name="Edwards R."/>
            <person name="Hansen L.H."/>
        </authorList>
    </citation>
    <scope>NUCLEOTIDE SEQUENCE</scope>
</reference>
<keyword evidence="4" id="KW-0231">Viral genome packaging</keyword>
<dbReference type="SMART" id="SM00306">
    <property type="entry name" value="HintN"/>
    <property type="match status" value="1"/>
</dbReference>
<organism evidence="6">
    <name type="scientific">Pectobacterium phage Amona</name>
    <dbReference type="NCBI Taxonomy" id="3158137"/>
    <lineage>
        <taxon>Viruses</taxon>
        <taxon>Duplodnaviria</taxon>
        <taxon>Heunggongvirae</taxon>
        <taxon>Uroviricota</taxon>
        <taxon>Caudoviricetes</taxon>
    </lineage>
</organism>
<dbReference type="EMBL" id="PQ008971">
    <property type="protein sequence ID" value="XDF89514.1"/>
    <property type="molecule type" value="Genomic_DNA"/>
</dbReference>
<gene>
    <name evidence="6" type="ORF">CVQSGQUC_CDS0009</name>
</gene>
<dbReference type="Gene3D" id="2.170.16.10">
    <property type="entry name" value="Hedgehog/Intein (Hint) domain"/>
    <property type="match status" value="1"/>
</dbReference>
<dbReference type="InterPro" id="IPR003587">
    <property type="entry name" value="Hint_dom_N"/>
</dbReference>
<evidence type="ECO:0000256" key="2">
    <source>
        <dbReference type="ARBA" id="ARBA00022741"/>
    </source>
</evidence>
<evidence type="ECO:0000313" key="6">
    <source>
        <dbReference type="EMBL" id="XDF89514.1"/>
    </source>
</evidence>
<keyword evidence="2" id="KW-0547">Nucleotide-binding</keyword>
<proteinExistence type="predicted"/>
<dbReference type="Gene3D" id="3.30.420.280">
    <property type="match status" value="1"/>
</dbReference>
<dbReference type="InterPro" id="IPR036844">
    <property type="entry name" value="Hint_dom_sf"/>
</dbReference>
<reference evidence="6" key="2">
    <citation type="submission" date="2024-07" db="EMBL/GenBank/DDBJ databases">
        <authorList>
            <person name="Pedersen J.S."/>
            <person name="Mulbjerg M.R."/>
            <person name="Carstens A.B."/>
            <person name="Hansen L.H."/>
        </authorList>
    </citation>
    <scope>NUCLEOTIDE SEQUENCE</scope>
</reference>
<dbReference type="Pfam" id="PF17289">
    <property type="entry name" value="Terminase_6C"/>
    <property type="match status" value="1"/>
</dbReference>
<name>A0AB39ABD4_9CAUD</name>
<dbReference type="Pfam" id="PF03237">
    <property type="entry name" value="Terminase_6N"/>
    <property type="match status" value="1"/>
</dbReference>
<dbReference type="Gene3D" id="3.40.50.300">
    <property type="entry name" value="P-loop containing nucleotide triphosphate hydrolases"/>
    <property type="match status" value="1"/>
</dbReference>
<evidence type="ECO:0000256" key="1">
    <source>
        <dbReference type="ARBA" id="ARBA00022612"/>
    </source>
</evidence>
<evidence type="ECO:0000256" key="3">
    <source>
        <dbReference type="ARBA" id="ARBA00022840"/>
    </source>
</evidence>
<dbReference type="GO" id="GO:0005524">
    <property type="term" value="F:ATP binding"/>
    <property type="evidence" value="ECO:0007669"/>
    <property type="project" value="UniProtKB-KW"/>
</dbReference>
<keyword evidence="3" id="KW-0067">ATP-binding</keyword>
<dbReference type="InterPro" id="IPR027417">
    <property type="entry name" value="P-loop_NTPase"/>
</dbReference>
<accession>A0AB39ABD4</accession>